<evidence type="ECO:0000313" key="2">
    <source>
        <dbReference type="EMBL" id="KMS60041.1"/>
    </source>
</evidence>
<comment type="caution">
    <text evidence="2">The sequence shown here is derived from an EMBL/GenBank/DDBJ whole genome shotgun (WGS) entry which is preliminary data.</text>
</comment>
<feature type="chain" id="PRO_5005291945" evidence="1">
    <location>
        <begin position="23"/>
        <end position="153"/>
    </location>
</feature>
<dbReference type="PATRIC" id="fig|1114963.3.peg.1235"/>
<name>A0A0J7Y899_9SPHN</name>
<reference evidence="2 3" key="1">
    <citation type="journal article" date="2015" name="G3 (Bethesda)">
        <title>Insights into Ongoing Evolution of the Hexachlorocyclohexane Catabolic Pathway from Comparative Genomics of Ten Sphingomonadaceae Strains.</title>
        <authorList>
            <person name="Pearce S.L."/>
            <person name="Oakeshott J.G."/>
            <person name="Pandey G."/>
        </authorList>
    </citation>
    <scope>NUCLEOTIDE SEQUENCE [LARGE SCALE GENOMIC DNA]</scope>
    <source>
        <strain evidence="2 3">LL02</strain>
    </source>
</reference>
<sequence>MIHARAPLVAALALLFAAPAAADEPPGWPVGLYGSVRMSEQTGDLGGLELRFFAEGGKPIVEAVLCEGWCNTSYIAPLERTAEGFAFRYFERYESGAGPSEEAVRITLKPVRSGFLATLTTESDPENRLWEEASKLKGLKQPFGLAVVNNAKK</sequence>
<evidence type="ECO:0000313" key="3">
    <source>
        <dbReference type="Proteomes" id="UP000052268"/>
    </source>
</evidence>
<keyword evidence="3" id="KW-1185">Reference proteome</keyword>
<accession>A0A0J7Y899</accession>
<gene>
    <name evidence="2" type="ORF">V474_11640</name>
</gene>
<dbReference type="Proteomes" id="UP000052268">
    <property type="component" value="Unassembled WGS sequence"/>
</dbReference>
<dbReference type="EMBL" id="JACU01000002">
    <property type="protein sequence ID" value="KMS60041.1"/>
    <property type="molecule type" value="Genomic_DNA"/>
</dbReference>
<protein>
    <submittedName>
        <fullName evidence="2">Uncharacterized protein</fullName>
    </submittedName>
</protein>
<dbReference type="AlphaFoldDB" id="A0A0J7Y899"/>
<organism evidence="2 3">
    <name type="scientific">Novosphingobium barchaimii LL02</name>
    <dbReference type="NCBI Taxonomy" id="1114963"/>
    <lineage>
        <taxon>Bacteria</taxon>
        <taxon>Pseudomonadati</taxon>
        <taxon>Pseudomonadota</taxon>
        <taxon>Alphaproteobacteria</taxon>
        <taxon>Sphingomonadales</taxon>
        <taxon>Sphingomonadaceae</taxon>
        <taxon>Novosphingobium</taxon>
    </lineage>
</organism>
<dbReference type="RefSeq" id="WP_059150545.1">
    <property type="nucleotide sequence ID" value="NZ_KQ130452.1"/>
</dbReference>
<feature type="signal peptide" evidence="1">
    <location>
        <begin position="1"/>
        <end position="22"/>
    </location>
</feature>
<dbReference type="OrthoDB" id="7595042at2"/>
<keyword evidence="1" id="KW-0732">Signal</keyword>
<proteinExistence type="predicted"/>
<evidence type="ECO:0000256" key="1">
    <source>
        <dbReference type="SAM" id="SignalP"/>
    </source>
</evidence>